<dbReference type="InterPro" id="IPR012677">
    <property type="entry name" value="Nucleotide-bd_a/b_plait_sf"/>
</dbReference>
<feature type="compositionally biased region" description="Polar residues" evidence="4">
    <location>
        <begin position="1"/>
        <end position="16"/>
    </location>
</feature>
<reference evidence="6 7" key="1">
    <citation type="submission" date="2021-05" db="EMBL/GenBank/DDBJ databases">
        <title>Genome Assembly of Synthetic Allotetraploid Brassica napus Reveals Homoeologous Exchanges between Subgenomes.</title>
        <authorList>
            <person name="Davis J.T."/>
        </authorList>
    </citation>
    <scope>NUCLEOTIDE SEQUENCE [LARGE SCALE GENOMIC DNA]</scope>
    <source>
        <strain evidence="7">cv. Da-Ae</strain>
        <tissue evidence="6">Seedling</tissue>
    </source>
</reference>
<evidence type="ECO:0000313" key="6">
    <source>
        <dbReference type="EMBL" id="KAH0943387.1"/>
    </source>
</evidence>
<dbReference type="Pfam" id="PF00076">
    <property type="entry name" value="RRM_1"/>
    <property type="match status" value="1"/>
</dbReference>
<feature type="compositionally biased region" description="Pro residues" evidence="4">
    <location>
        <begin position="17"/>
        <end position="30"/>
    </location>
</feature>
<dbReference type="InterPro" id="IPR000504">
    <property type="entry name" value="RRM_dom"/>
</dbReference>
<evidence type="ECO:0000256" key="1">
    <source>
        <dbReference type="ARBA" id="ARBA00022664"/>
    </source>
</evidence>
<dbReference type="Proteomes" id="UP000824890">
    <property type="component" value="Unassembled WGS sequence"/>
</dbReference>
<dbReference type="PANTHER" id="PTHR47640:SF16">
    <property type="entry name" value="POLYADENYLATE-BINDING PROTEIN RBP47C-RELATED"/>
    <property type="match status" value="1"/>
</dbReference>
<keyword evidence="7" id="KW-1185">Reference proteome</keyword>
<protein>
    <recommendedName>
        <fullName evidence="5">RRM domain-containing protein</fullName>
    </recommendedName>
</protein>
<dbReference type="SMART" id="SM00360">
    <property type="entry name" value="RRM"/>
    <property type="match status" value="1"/>
</dbReference>
<evidence type="ECO:0000256" key="2">
    <source>
        <dbReference type="ARBA" id="ARBA00022884"/>
    </source>
</evidence>
<accession>A0ABQ8EQ37</accession>
<dbReference type="PANTHER" id="PTHR47640">
    <property type="entry name" value="TRNA SELENOCYSTEINE 1-ASSOCIATED PROTEIN 1-RELATED-RELATED"/>
    <property type="match status" value="1"/>
</dbReference>
<proteinExistence type="predicted"/>
<evidence type="ECO:0000313" key="7">
    <source>
        <dbReference type="Proteomes" id="UP000824890"/>
    </source>
</evidence>
<sequence length="336" mass="37464">MQVTTNCSDSSLSTPGATPPIQQPTPPPPQQWQQPQQHWMTTAAAMQYPGAAAMNMMMMQQQQMMMYPHQYVPYNQGPYHHPHFQYAPYHQHQQHQHKPPHERGSGEDVKTLWVGDLLHWMDEAYLHTSVIVAGGHGANGSMANGSQADGESNNSTIFVGGLDPDVTDEDLRQPFTEFGEVVSVKIPVGKGCGFVQFANRKSADDAIQSLNGTVIGKNTVRLSWGRTPNKRRLRAAMEWRILTRARKSADDAIQSLNGTVIGKNTVRLSWGRAPNKQWRGDSGQQWNGGYSRGYANHHNSNTSVSTSSFFSTCKFILLLRVKDGRMLLHLLSFPNI</sequence>
<feature type="region of interest" description="Disordered" evidence="4">
    <location>
        <begin position="1"/>
        <end position="35"/>
    </location>
</feature>
<name>A0ABQ8EQ37_BRANA</name>
<dbReference type="InterPro" id="IPR035979">
    <property type="entry name" value="RBD_domain_sf"/>
</dbReference>
<dbReference type="SUPFAM" id="SSF54928">
    <property type="entry name" value="RNA-binding domain, RBD"/>
    <property type="match status" value="2"/>
</dbReference>
<evidence type="ECO:0000256" key="4">
    <source>
        <dbReference type="SAM" id="MobiDB-lite"/>
    </source>
</evidence>
<organism evidence="6 7">
    <name type="scientific">Brassica napus</name>
    <name type="common">Rape</name>
    <dbReference type="NCBI Taxonomy" id="3708"/>
    <lineage>
        <taxon>Eukaryota</taxon>
        <taxon>Viridiplantae</taxon>
        <taxon>Streptophyta</taxon>
        <taxon>Embryophyta</taxon>
        <taxon>Tracheophyta</taxon>
        <taxon>Spermatophyta</taxon>
        <taxon>Magnoliopsida</taxon>
        <taxon>eudicotyledons</taxon>
        <taxon>Gunneridae</taxon>
        <taxon>Pentapetalae</taxon>
        <taxon>rosids</taxon>
        <taxon>malvids</taxon>
        <taxon>Brassicales</taxon>
        <taxon>Brassicaceae</taxon>
        <taxon>Brassiceae</taxon>
        <taxon>Brassica</taxon>
    </lineage>
</organism>
<evidence type="ECO:0000259" key="5">
    <source>
        <dbReference type="PROSITE" id="PS50102"/>
    </source>
</evidence>
<evidence type="ECO:0000256" key="3">
    <source>
        <dbReference type="PROSITE-ProRule" id="PRU00176"/>
    </source>
</evidence>
<dbReference type="Gene3D" id="3.30.70.330">
    <property type="match status" value="2"/>
</dbReference>
<keyword evidence="1" id="KW-0507">mRNA processing</keyword>
<feature type="domain" description="RRM" evidence="5">
    <location>
        <begin position="155"/>
        <end position="227"/>
    </location>
</feature>
<keyword evidence="2 3" id="KW-0694">RNA-binding</keyword>
<gene>
    <name evidence="6" type="ORF">HID58_003024</name>
</gene>
<dbReference type="PROSITE" id="PS50102">
    <property type="entry name" value="RRM"/>
    <property type="match status" value="1"/>
</dbReference>
<comment type="caution">
    <text evidence="6">The sequence shown here is derived from an EMBL/GenBank/DDBJ whole genome shotgun (WGS) entry which is preliminary data.</text>
</comment>
<dbReference type="InterPro" id="IPR050825">
    <property type="entry name" value="RBM42_RBP45_47-like"/>
</dbReference>
<dbReference type="EMBL" id="JAGKQM010000001">
    <property type="protein sequence ID" value="KAH0943387.1"/>
    <property type="molecule type" value="Genomic_DNA"/>
</dbReference>